<dbReference type="Proteomes" id="UP000199754">
    <property type="component" value="Chromosome"/>
</dbReference>
<dbReference type="SUPFAM" id="SSF53335">
    <property type="entry name" value="S-adenosyl-L-methionine-dependent methyltransferases"/>
    <property type="match status" value="1"/>
</dbReference>
<keyword evidence="4 5" id="KW-0949">S-adenosyl-L-methionine</keyword>
<feature type="binding site" evidence="6">
    <location>
        <position position="88"/>
    </location>
    <ligand>
        <name>S-adenosyl-L-methionine</name>
        <dbReference type="ChEBI" id="CHEBI:59789"/>
    </ligand>
</feature>
<dbReference type="Gene3D" id="3.40.50.150">
    <property type="entry name" value="Vaccinia Virus protein VP39"/>
    <property type="match status" value="1"/>
</dbReference>
<gene>
    <name evidence="8" type="primary">cheR</name>
    <name evidence="8" type="ORF">SULPSESMR1_01461</name>
</gene>
<evidence type="ECO:0000259" key="7">
    <source>
        <dbReference type="PROSITE" id="PS50123"/>
    </source>
</evidence>
<feature type="binding site" evidence="6">
    <location>
        <position position="82"/>
    </location>
    <ligand>
        <name>S-adenosyl-L-methionine</name>
        <dbReference type="ChEBI" id="CHEBI:59789"/>
    </ligand>
</feature>
<evidence type="ECO:0000256" key="6">
    <source>
        <dbReference type="PIRSR" id="PIRSR000410-1"/>
    </source>
</evidence>
<dbReference type="EC" id="2.1.1.80" evidence="5"/>
<keyword evidence="3 5" id="KW-0808">Transferase</keyword>
<dbReference type="InterPro" id="IPR022642">
    <property type="entry name" value="CheR_C"/>
</dbReference>
<dbReference type="RefSeq" id="WP_089420213.1">
    <property type="nucleotide sequence ID" value="NZ_CP022415.1"/>
</dbReference>
<feature type="binding site" evidence="6">
    <location>
        <begin position="227"/>
        <end position="228"/>
    </location>
    <ligand>
        <name>S-adenosyl-L-methionine</name>
        <dbReference type="ChEBI" id="CHEBI:59789"/>
    </ligand>
</feature>
<dbReference type="InterPro" id="IPR022641">
    <property type="entry name" value="CheR_N"/>
</dbReference>
<dbReference type="InterPro" id="IPR000780">
    <property type="entry name" value="CheR_MeTrfase"/>
</dbReference>
<feature type="binding site" evidence="6">
    <location>
        <position position="84"/>
    </location>
    <ligand>
        <name>S-adenosyl-L-methionine</name>
        <dbReference type="ChEBI" id="CHEBI:59789"/>
    </ligand>
</feature>
<dbReference type="SMART" id="SM00138">
    <property type="entry name" value="MeTrc"/>
    <property type="match status" value="1"/>
</dbReference>
<dbReference type="InterPro" id="IPR050903">
    <property type="entry name" value="Bact_Chemotaxis_MeTrfase"/>
</dbReference>
<reference evidence="8 9" key="1">
    <citation type="submission" date="2017-07" db="EMBL/GenBank/DDBJ databases">
        <title>Genome Sequence of Sulfitobacter pseudonitzschiae Strain SMR1 Isolated from a culture of the Diatom Skeletonema marinoi.</title>
        <authorList>
            <person name="Topel M."/>
            <person name="Pinder M.I.M."/>
            <person name="Johansson O.N."/>
            <person name="Kourtchenko O."/>
            <person name="Godhe A."/>
            <person name="Clarke A.K."/>
        </authorList>
    </citation>
    <scope>NUCLEOTIDE SEQUENCE [LARGE SCALE GENOMIC DNA]</scope>
    <source>
        <strain evidence="8 9">SMR1</strain>
    </source>
</reference>
<proteinExistence type="predicted"/>
<evidence type="ECO:0000256" key="2">
    <source>
        <dbReference type="ARBA" id="ARBA00022603"/>
    </source>
</evidence>
<dbReference type="InterPro" id="IPR029063">
    <property type="entry name" value="SAM-dependent_MTases_sf"/>
</dbReference>
<feature type="binding site" evidence="6">
    <location>
        <position position="126"/>
    </location>
    <ligand>
        <name>S-adenosyl-L-methionine</name>
        <dbReference type="ChEBI" id="CHEBI:59789"/>
    </ligand>
</feature>
<dbReference type="GO" id="GO:0032259">
    <property type="term" value="P:methylation"/>
    <property type="evidence" value="ECO:0007669"/>
    <property type="project" value="UniProtKB-KW"/>
</dbReference>
<protein>
    <recommendedName>
        <fullName evidence="5">Chemotaxis protein methyltransferase</fullName>
        <ecNumber evidence="5">2.1.1.80</ecNumber>
    </recommendedName>
</protein>
<dbReference type="InterPro" id="IPR026024">
    <property type="entry name" value="Chemotaxis_MeTrfase_CheR"/>
</dbReference>
<name>A0A221K0B4_9RHOB</name>
<dbReference type="KEGG" id="spse:SULPSESMR1_01461"/>
<dbReference type="SUPFAM" id="SSF47757">
    <property type="entry name" value="Chemotaxis receptor methyltransferase CheR, N-terminal domain"/>
    <property type="match status" value="1"/>
</dbReference>
<dbReference type="PANTHER" id="PTHR24422">
    <property type="entry name" value="CHEMOTAXIS PROTEIN METHYLTRANSFERASE"/>
    <property type="match status" value="1"/>
</dbReference>
<evidence type="ECO:0000256" key="5">
    <source>
        <dbReference type="PIRNR" id="PIRNR000410"/>
    </source>
</evidence>
<evidence type="ECO:0000256" key="1">
    <source>
        <dbReference type="ARBA" id="ARBA00001541"/>
    </source>
</evidence>
<dbReference type="GO" id="GO:0008983">
    <property type="term" value="F:protein-glutamate O-methyltransferase activity"/>
    <property type="evidence" value="ECO:0007669"/>
    <property type="project" value="UniProtKB-EC"/>
</dbReference>
<dbReference type="Gene3D" id="1.10.155.10">
    <property type="entry name" value="Chemotaxis receptor methyltransferase CheR, N-terminal domain"/>
    <property type="match status" value="1"/>
</dbReference>
<dbReference type="EMBL" id="CP022415">
    <property type="protein sequence ID" value="ASM72277.1"/>
    <property type="molecule type" value="Genomic_DNA"/>
</dbReference>
<evidence type="ECO:0000313" key="9">
    <source>
        <dbReference type="Proteomes" id="UP000199754"/>
    </source>
</evidence>
<dbReference type="PANTHER" id="PTHR24422:SF19">
    <property type="entry name" value="CHEMOTAXIS PROTEIN METHYLTRANSFERASE"/>
    <property type="match status" value="1"/>
</dbReference>
<dbReference type="PIRSF" id="PIRSF000410">
    <property type="entry name" value="CheR"/>
    <property type="match status" value="1"/>
</dbReference>
<dbReference type="Pfam" id="PF03705">
    <property type="entry name" value="CheR_N"/>
    <property type="match status" value="1"/>
</dbReference>
<feature type="binding site" evidence="6">
    <location>
        <position position="152"/>
    </location>
    <ligand>
        <name>S-adenosyl-L-methionine</name>
        <dbReference type="ChEBI" id="CHEBI:59789"/>
    </ligand>
</feature>
<dbReference type="OrthoDB" id="9816309at2"/>
<dbReference type="Pfam" id="PF01739">
    <property type="entry name" value="CheR"/>
    <property type="match status" value="1"/>
</dbReference>
<keyword evidence="2 5" id="KW-0489">Methyltransferase</keyword>
<dbReference type="AlphaFoldDB" id="A0A221K0B4"/>
<dbReference type="InterPro" id="IPR036804">
    <property type="entry name" value="CheR_N_sf"/>
</dbReference>
<accession>A0A221K0B4</accession>
<feature type="binding site" evidence="6">
    <location>
        <begin position="210"/>
        <end position="211"/>
    </location>
    <ligand>
        <name>S-adenosyl-L-methionine</name>
        <dbReference type="ChEBI" id="CHEBI:59789"/>
    </ligand>
</feature>
<sequence>MTDVRQDLEAELSLATLEALHQVSYHEAGLILAPEKVRMVQSRLRHRLRETKTATFEGYLALIRSDAGTDERRMMISALTTNVSQFFREPHHFDILGDKILPRAQVKLKAGGRFRIWSAGCSNGQEAFSIAMHLLDHDPSLQDADFRILATDVDPKVIAFARDAVYPDRMLQGIPDHLRKRFLQPVDNAGQPAHKMTDALRQLIRFKELNLLKPWPMNHVFDAIFCRNVVIYFDSPTQDALWPRFHSVLAPDGVLFLGHSERVPAPEALGFCMSGPTAYDKSPTFDTNLPDTFKRQGKLNGTS</sequence>
<comment type="catalytic activity">
    <reaction evidence="1 5">
        <text>L-glutamyl-[protein] + S-adenosyl-L-methionine = [protein]-L-glutamate 5-O-methyl ester + S-adenosyl-L-homocysteine</text>
        <dbReference type="Rhea" id="RHEA:24452"/>
        <dbReference type="Rhea" id="RHEA-COMP:10208"/>
        <dbReference type="Rhea" id="RHEA-COMP:10311"/>
        <dbReference type="ChEBI" id="CHEBI:29973"/>
        <dbReference type="ChEBI" id="CHEBI:57856"/>
        <dbReference type="ChEBI" id="CHEBI:59789"/>
        <dbReference type="ChEBI" id="CHEBI:82795"/>
        <dbReference type="EC" id="2.1.1.80"/>
    </reaction>
</comment>
<evidence type="ECO:0000313" key="8">
    <source>
        <dbReference type="EMBL" id="ASM72277.1"/>
    </source>
</evidence>
<evidence type="ECO:0000256" key="4">
    <source>
        <dbReference type="ARBA" id="ARBA00022691"/>
    </source>
</evidence>
<keyword evidence="9" id="KW-1185">Reference proteome</keyword>
<comment type="function">
    <text evidence="5">Methylation of the membrane-bound methyl-accepting chemotaxis proteins (MCP) to form gamma-glutamyl methyl ester residues in MCP.</text>
</comment>
<dbReference type="PRINTS" id="PR00996">
    <property type="entry name" value="CHERMTFRASE"/>
</dbReference>
<organism evidence="8 9">
    <name type="scientific">Pseudosulfitobacter pseudonitzschiae</name>
    <dbReference type="NCBI Taxonomy" id="1402135"/>
    <lineage>
        <taxon>Bacteria</taxon>
        <taxon>Pseudomonadati</taxon>
        <taxon>Pseudomonadota</taxon>
        <taxon>Alphaproteobacteria</taxon>
        <taxon>Rhodobacterales</taxon>
        <taxon>Roseobacteraceae</taxon>
        <taxon>Pseudosulfitobacter</taxon>
    </lineage>
</organism>
<feature type="domain" description="CheR-type methyltransferase" evidence="7">
    <location>
        <begin position="5"/>
        <end position="284"/>
    </location>
</feature>
<dbReference type="PROSITE" id="PS50123">
    <property type="entry name" value="CHER"/>
    <property type="match status" value="1"/>
</dbReference>
<evidence type="ECO:0000256" key="3">
    <source>
        <dbReference type="ARBA" id="ARBA00022679"/>
    </source>
</evidence>